<dbReference type="PANTHER" id="PTHR21227">
    <property type="entry name" value="TRNA-SPLICING ENDONUCLEASE SUBUNIT SEN2"/>
    <property type="match status" value="1"/>
</dbReference>
<dbReference type="InterPro" id="IPR011856">
    <property type="entry name" value="tRNA_endonuc-like_dom_sf"/>
</dbReference>
<feature type="active site" evidence="4">
    <location>
        <position position="138"/>
    </location>
</feature>
<dbReference type="GO" id="GO:0005737">
    <property type="term" value="C:cytoplasm"/>
    <property type="evidence" value="ECO:0007669"/>
    <property type="project" value="TreeGrafter"/>
</dbReference>
<dbReference type="RefSeq" id="WP_014027139.1">
    <property type="nucleotide sequence ID" value="NC_015931.1"/>
</dbReference>
<dbReference type="eggNOG" id="arCOG01701">
    <property type="taxonomic scope" value="Archaea"/>
</dbReference>
<protein>
    <recommendedName>
        <fullName evidence="4">tRNA-splicing endonuclease</fullName>
        <ecNumber evidence="4">4.6.1.16</ecNumber>
    </recommendedName>
    <alternativeName>
        <fullName evidence="4">tRNA-intron endonuclease</fullName>
    </alternativeName>
</protein>
<dbReference type="NCBIfam" id="TIGR00324">
    <property type="entry name" value="endA"/>
    <property type="match status" value="1"/>
</dbReference>
<dbReference type="HAMAP" id="MF_01833">
    <property type="entry name" value="EndA_short"/>
    <property type="match status" value="1"/>
</dbReference>
<comment type="catalytic activity">
    <reaction evidence="4">
        <text>pretRNA = a 3'-half-tRNA molecule with a 5'-OH end + a 5'-half-tRNA molecule with a 2',3'-cyclic phosphate end + an intron with a 2',3'-cyclic phosphate and a 5'-hydroxyl terminus.</text>
        <dbReference type="EC" id="4.6.1.16"/>
    </reaction>
</comment>
<dbReference type="CDD" id="cd22363">
    <property type="entry name" value="tRNA-intron_lyase_C"/>
    <property type="match status" value="1"/>
</dbReference>
<keyword evidence="7" id="KW-0540">Nuclease</keyword>
<proteinExistence type="inferred from homology"/>
<dbReference type="HOGENOM" id="CLU_114393_0_0_2"/>
<dbReference type="GO" id="GO:0000213">
    <property type="term" value="F:tRNA-intron lyase activity"/>
    <property type="evidence" value="ECO:0007669"/>
    <property type="project" value="UniProtKB-UniRule"/>
</dbReference>
<keyword evidence="2 4" id="KW-0456">Lyase</keyword>
<organism evidence="7 8">
    <name type="scientific">Pyrolobus fumarii (strain DSM 11204 / 1A)</name>
    <dbReference type="NCBI Taxonomy" id="694429"/>
    <lineage>
        <taxon>Archaea</taxon>
        <taxon>Thermoproteota</taxon>
        <taxon>Thermoprotei</taxon>
        <taxon>Desulfurococcales</taxon>
        <taxon>Pyrodictiaceae</taxon>
        <taxon>Pyrolobus</taxon>
    </lineage>
</organism>
<dbReference type="EMBL" id="CP002838">
    <property type="protein sequence ID" value="AEM39462.1"/>
    <property type="molecule type" value="Genomic_DNA"/>
</dbReference>
<dbReference type="InterPro" id="IPR006678">
    <property type="entry name" value="tRNA_intron_Endonuc_N"/>
</dbReference>
<dbReference type="SUPFAM" id="SSF55267">
    <property type="entry name" value="tRNA-intron endonuclease N-terminal domain-like"/>
    <property type="match status" value="1"/>
</dbReference>
<feature type="domain" description="tRNA intron endonuclease N-terminal" evidence="6">
    <location>
        <begin position="15"/>
        <end position="89"/>
    </location>
</feature>
<evidence type="ECO:0000259" key="6">
    <source>
        <dbReference type="Pfam" id="PF02778"/>
    </source>
</evidence>
<dbReference type="PANTHER" id="PTHR21227:SF0">
    <property type="entry name" value="TRNA-SPLICING ENDONUCLEASE SUBUNIT SEN2"/>
    <property type="match status" value="1"/>
</dbReference>
<accession>G0EC92</accession>
<feature type="domain" description="tRNA intron endonuclease catalytic" evidence="5">
    <location>
        <begin position="100"/>
        <end position="185"/>
    </location>
</feature>
<dbReference type="SUPFAM" id="SSF53032">
    <property type="entry name" value="tRNA-intron endonuclease catalytic domain-like"/>
    <property type="match status" value="1"/>
</dbReference>
<dbReference type="PIRSF" id="PIRSF005285">
    <property type="entry name" value="tRNA_splic_archaea"/>
    <property type="match status" value="1"/>
</dbReference>
<keyword evidence="1 4" id="KW-0819">tRNA processing</keyword>
<evidence type="ECO:0000256" key="4">
    <source>
        <dbReference type="HAMAP-Rule" id="MF_01833"/>
    </source>
</evidence>
<reference evidence="7 8" key="1">
    <citation type="journal article" date="2011" name="Stand. Genomic Sci.">
        <title>Complete genome sequence of the hyperthermophilic chemolithoautotroph Pyrolobus fumarii type strain (1A).</title>
        <authorList>
            <person name="Anderson I."/>
            <person name="Goker M."/>
            <person name="Nolan M."/>
            <person name="Lucas S."/>
            <person name="Hammon N."/>
            <person name="Deshpande S."/>
            <person name="Cheng J.F."/>
            <person name="Tapia R."/>
            <person name="Han C."/>
            <person name="Goodwin L."/>
            <person name="Pitluck S."/>
            <person name="Huntemann M."/>
            <person name="Liolios K."/>
            <person name="Ivanova N."/>
            <person name="Pagani I."/>
            <person name="Mavromatis K."/>
            <person name="Ovchinikova G."/>
            <person name="Pati A."/>
            <person name="Chen A."/>
            <person name="Palaniappan K."/>
            <person name="Land M."/>
            <person name="Hauser L."/>
            <person name="Brambilla E.M."/>
            <person name="Huber H."/>
            <person name="Yasawong M."/>
            <person name="Rohde M."/>
            <person name="Spring S."/>
            <person name="Abt B."/>
            <person name="Sikorski J."/>
            <person name="Wirth R."/>
            <person name="Detter J.C."/>
            <person name="Woyke T."/>
            <person name="Bristow J."/>
            <person name="Eisen J.A."/>
            <person name="Markowitz V."/>
            <person name="Hugenholtz P."/>
            <person name="Kyrpides N.C."/>
            <person name="Klenk H.P."/>
            <person name="Lapidus A."/>
        </authorList>
    </citation>
    <scope>NUCLEOTIDE SEQUENCE [LARGE SCALE GENOMIC DNA]</scope>
    <source>
        <strain evidence="8">DSM 11204 / 1A</strain>
    </source>
</reference>
<dbReference type="STRING" id="694429.Pyrfu_1605"/>
<dbReference type="Pfam" id="PF01974">
    <property type="entry name" value="tRNA_int_endo"/>
    <property type="match status" value="1"/>
</dbReference>
<dbReference type="Gene3D" id="3.40.1170.20">
    <property type="entry name" value="tRNA intron endonuclease, N-terminal domain"/>
    <property type="match status" value="1"/>
</dbReference>
<dbReference type="GO" id="GO:0003676">
    <property type="term" value="F:nucleic acid binding"/>
    <property type="evidence" value="ECO:0007669"/>
    <property type="project" value="InterPro"/>
</dbReference>
<dbReference type="AlphaFoldDB" id="G0EC92"/>
<dbReference type="Pfam" id="PF02778">
    <property type="entry name" value="tRNA_int_endo_N"/>
    <property type="match status" value="1"/>
</dbReference>
<evidence type="ECO:0000256" key="1">
    <source>
        <dbReference type="ARBA" id="ARBA00022694"/>
    </source>
</evidence>
<dbReference type="EC" id="4.6.1.16" evidence="4"/>
<comment type="subunit">
    <text evidence="4">Homotetramer; although the tetramer contains four active sites, only two participate in the cleavage. Therefore, it should be considered as a dimer of dimers.</text>
</comment>
<comment type="similarity">
    <text evidence="4">Belongs to the tRNA-intron endonuclease family. Archaeal short subfamily.</text>
</comment>
<dbReference type="InterPro" id="IPR006676">
    <property type="entry name" value="tRNA_splic"/>
</dbReference>
<keyword evidence="7" id="KW-0378">Hydrolase</keyword>
<evidence type="ECO:0000313" key="7">
    <source>
        <dbReference type="EMBL" id="AEM39462.1"/>
    </source>
</evidence>
<evidence type="ECO:0000256" key="2">
    <source>
        <dbReference type="ARBA" id="ARBA00023239"/>
    </source>
</evidence>
<dbReference type="FunFam" id="3.40.1350.10:FF:000006">
    <property type="entry name" value="tRNA-splicing endonuclease"/>
    <property type="match status" value="1"/>
</dbReference>
<evidence type="ECO:0000256" key="3">
    <source>
        <dbReference type="ARBA" id="ARBA00024798"/>
    </source>
</evidence>
<dbReference type="GeneID" id="11138792"/>
<dbReference type="InterPro" id="IPR036740">
    <property type="entry name" value="tRNA_intron_Endonuc_N_sf"/>
</dbReference>
<dbReference type="InParanoid" id="G0EC92"/>
<dbReference type="Gene3D" id="3.40.1350.10">
    <property type="match status" value="1"/>
</dbReference>
<dbReference type="Proteomes" id="UP000001037">
    <property type="component" value="Chromosome"/>
</dbReference>
<dbReference type="KEGG" id="pfm:Pyrfu_1605"/>
<keyword evidence="7" id="KW-0255">Endonuclease</keyword>
<keyword evidence="8" id="KW-1185">Reference proteome</keyword>
<evidence type="ECO:0000259" key="5">
    <source>
        <dbReference type="Pfam" id="PF01974"/>
    </source>
</evidence>
<feature type="active site" evidence="4">
    <location>
        <position position="169"/>
    </location>
</feature>
<gene>
    <name evidence="4" type="primary">endA</name>
    <name evidence="7" type="ordered locus">Pyrfu_1605</name>
</gene>
<dbReference type="GO" id="GO:0006388">
    <property type="term" value="P:tRNA splicing, via endonucleolytic cleavage and ligation"/>
    <property type="evidence" value="ECO:0007669"/>
    <property type="project" value="UniProtKB-UniRule"/>
</dbReference>
<dbReference type="InterPro" id="IPR006677">
    <property type="entry name" value="tRNA_intron_Endonuc_cat-like"/>
</dbReference>
<comment type="function">
    <text evidence="3 4">Endonuclease that removes tRNA introns. Cleaves pre-tRNA at the 5'- and 3'-splice sites to release the intron. The products are an intron and two tRNA half-molecules bearing 2',3' cyclic phosphate and 5'-OH termini. Recognizes a pseudosymmetric substrate in which 2 bulged loops of 3 bases are separated by a stem of 4 bp.</text>
</comment>
<dbReference type="InterPro" id="IPR016442">
    <property type="entry name" value="tRNA_splic_arch_short"/>
</dbReference>
<evidence type="ECO:0000313" key="8">
    <source>
        <dbReference type="Proteomes" id="UP000001037"/>
    </source>
</evidence>
<sequence length="193" mass="21640">MIEDTLLRSQKRVYRGTLLGSRVVIFDLDDARSLYAEGFYGKPIGISKPKGPSFDSPLELDLIEAVYLVRRGLLVVEDSEGRVLTPDELESIAARFVPRFHLLYRVYSELRDAGYVVRSGLKFGTDFAVYVHGPGIDHAPFLVSVVEYHNTIDPLEIVRAGRLSHSVRKHFVIAAVNVKTGSVTYLGFSWVKL</sequence>
<feature type="active site" evidence="4">
    <location>
        <position position="130"/>
    </location>
</feature>
<name>G0EC92_PYRF1</name>
<dbReference type="InterPro" id="IPR036167">
    <property type="entry name" value="tRNA_intron_Endo_cat-like_sf"/>
</dbReference>